<protein>
    <recommendedName>
        <fullName evidence="3">Transposase</fullName>
    </recommendedName>
</protein>
<dbReference type="EMBL" id="ABJK02000018">
    <property type="protein sequence ID" value="EDT47842.1"/>
    <property type="molecule type" value="Genomic_DNA"/>
</dbReference>
<evidence type="ECO:0000313" key="1">
    <source>
        <dbReference type="EMBL" id="EDT47842.1"/>
    </source>
</evidence>
<keyword evidence="2" id="KW-1185">Reference proteome</keyword>
<organism evidence="1 2">
    <name type="scientific">Streptococcus infantarius subsp. infantarius ATCC BAA-102</name>
    <dbReference type="NCBI Taxonomy" id="471872"/>
    <lineage>
        <taxon>Bacteria</taxon>
        <taxon>Bacillati</taxon>
        <taxon>Bacillota</taxon>
        <taxon>Bacilli</taxon>
        <taxon>Lactobacillales</taxon>
        <taxon>Streptococcaceae</taxon>
        <taxon>Streptococcus</taxon>
    </lineage>
</organism>
<reference evidence="1" key="2">
    <citation type="submission" date="2013-09" db="EMBL/GenBank/DDBJ databases">
        <title>Draft genome sequence of Streptococcus infantarius subsp. infantarius ATCC BAA-102.</title>
        <authorList>
            <person name="Sudarsanam P."/>
            <person name="Ley R."/>
            <person name="Guruge J."/>
            <person name="Turnbaugh P.J."/>
            <person name="Mahowald M."/>
            <person name="Liep D."/>
            <person name="Gordon J."/>
        </authorList>
    </citation>
    <scope>NUCLEOTIDE SEQUENCE</scope>
    <source>
        <strain evidence="1">ATCC BAA-102</strain>
    </source>
</reference>
<evidence type="ECO:0008006" key="3">
    <source>
        <dbReference type="Google" id="ProtNLM"/>
    </source>
</evidence>
<dbReference type="Proteomes" id="UP000005602">
    <property type="component" value="Unassembled WGS sequence"/>
</dbReference>
<name>A0ABP2DIH8_9STRE</name>
<evidence type="ECO:0000313" key="2">
    <source>
        <dbReference type="Proteomes" id="UP000005602"/>
    </source>
</evidence>
<proteinExistence type="predicted"/>
<sequence length="54" mass="6112">MATVNETITWVEDTLRSSGLFNLDHLEAPSATVAIDVTESPIQRPKKPKQELFW</sequence>
<accession>A0ABP2DIH8</accession>
<reference evidence="1" key="1">
    <citation type="submission" date="2008-03" db="EMBL/GenBank/DDBJ databases">
        <authorList>
            <person name="Fulton L."/>
            <person name="Clifton S."/>
            <person name="Fulton B."/>
            <person name="Xu J."/>
            <person name="Minx P."/>
            <person name="Pepin K.H."/>
            <person name="Johnson M."/>
            <person name="Thiruvilangam P."/>
            <person name="Bhonagiri V."/>
            <person name="Nash W.E."/>
            <person name="Mardis E.R."/>
            <person name="Wilson R.K."/>
        </authorList>
    </citation>
    <scope>NUCLEOTIDE SEQUENCE</scope>
    <source>
        <strain evidence="1">ATCC BAA-102</strain>
    </source>
</reference>
<gene>
    <name evidence="1" type="ORF">STRINF_00942</name>
</gene>
<comment type="caution">
    <text evidence="1">The sequence shown here is derived from an EMBL/GenBank/DDBJ whole genome shotgun (WGS) entry which is preliminary data.</text>
</comment>